<feature type="compositionally biased region" description="Pro residues" evidence="5">
    <location>
        <begin position="191"/>
        <end position="200"/>
    </location>
</feature>
<feature type="compositionally biased region" description="Low complexity" evidence="5">
    <location>
        <begin position="201"/>
        <end position="223"/>
    </location>
</feature>
<dbReference type="PANTHER" id="PTHR23235">
    <property type="entry name" value="KRUEPPEL-LIKE TRANSCRIPTION FACTOR"/>
    <property type="match status" value="1"/>
</dbReference>
<keyword evidence="2 4" id="KW-0863">Zinc-finger</keyword>
<feature type="compositionally biased region" description="Polar residues" evidence="5">
    <location>
        <begin position="600"/>
        <end position="609"/>
    </location>
</feature>
<organism evidence="7 8">
    <name type="scientific">Serendipita indica (strain DSM 11827)</name>
    <name type="common">Root endophyte fungus</name>
    <name type="synonym">Piriformospora indica</name>
    <dbReference type="NCBI Taxonomy" id="1109443"/>
    <lineage>
        <taxon>Eukaryota</taxon>
        <taxon>Fungi</taxon>
        <taxon>Dikarya</taxon>
        <taxon>Basidiomycota</taxon>
        <taxon>Agaricomycotina</taxon>
        <taxon>Agaricomycetes</taxon>
        <taxon>Sebacinales</taxon>
        <taxon>Serendipitaceae</taxon>
        <taxon>Serendipita</taxon>
    </lineage>
</organism>
<feature type="region of interest" description="Disordered" evidence="5">
    <location>
        <begin position="1"/>
        <end position="22"/>
    </location>
</feature>
<evidence type="ECO:0000256" key="1">
    <source>
        <dbReference type="ARBA" id="ARBA00022723"/>
    </source>
</evidence>
<feature type="compositionally biased region" description="Polar residues" evidence="5">
    <location>
        <begin position="443"/>
        <end position="458"/>
    </location>
</feature>
<dbReference type="Gene3D" id="3.30.160.60">
    <property type="entry name" value="Classic Zinc Finger"/>
    <property type="match status" value="2"/>
</dbReference>
<dbReference type="InterPro" id="IPR036236">
    <property type="entry name" value="Znf_C2H2_sf"/>
</dbReference>
<keyword evidence="1" id="KW-0479">Metal-binding</keyword>
<proteinExistence type="predicted"/>
<sequence>MASGFYHRQQDYSDSDADASGSDIDVAETLYDGRNGTIMSLKPTFADKVVHAPQSLAAIPALQPSNSISLHPLNLPSILPPDTPTTAATTPSLVSPAALLPTEVREDDDPEAGRQRMKTYIQEILHHAECMPHAQTTLDGIRIPEANNSSLSSVLRNVVEKDGELPSENGLNIALDSTLWRLAASRTFKHPLPPTPPSPAPSDSTDVNSRHQYSQQSPSYSHRLSTAENSRKRKRDALDQPRTAKVGHKHPRTSGPGSSSPLSLVHEGIQRVLQAFQNNVIDKHLIGSVQLQLHHVFLFAVTSESVASSPQKRKTLGDISKLIQLLGVLSGVQISVGDPTTTLNITTLDEGRQSSYNSNGPLIFPCPLAGCIKTFTKLYSLRSHQQTHLSTRPYHCNECPASFSRAHDLTRHMRSHTLQVYRCKTCQKSFSRRDAFRRHCQNTKRSAARSNPNASKSGDANPCKDAGYDIVDAPAGQKKTASFWERSKNGPSRAASSRALGSNDEAGVGTAQNESADDDEMAMRGTELGASNGSASSTSNGGGQGHWGNGSGGEELETDEVPLREFEGTLEEMMGLHELLRSTVENMLATQPVTDGHAQTRPSHVGSSRSLTSYPPSHPTTSPVRDATDTAMYSFLDLFPSLDFNSVGLTVDHLSEVERLVQEAKSTALSEAEREAAQMEVVDNTPT</sequence>
<evidence type="ECO:0000256" key="5">
    <source>
        <dbReference type="SAM" id="MobiDB-lite"/>
    </source>
</evidence>
<keyword evidence="3" id="KW-0862">Zinc</keyword>
<dbReference type="HOGENOM" id="CLU_400680_0_0_1"/>
<dbReference type="Proteomes" id="UP000007148">
    <property type="component" value="Unassembled WGS sequence"/>
</dbReference>
<dbReference type="GO" id="GO:0000978">
    <property type="term" value="F:RNA polymerase II cis-regulatory region sequence-specific DNA binding"/>
    <property type="evidence" value="ECO:0007669"/>
    <property type="project" value="TreeGrafter"/>
</dbReference>
<name>G4TIG1_SERID</name>
<evidence type="ECO:0000313" key="8">
    <source>
        <dbReference type="Proteomes" id="UP000007148"/>
    </source>
</evidence>
<dbReference type="eggNOG" id="KOG1721">
    <property type="taxonomic scope" value="Eukaryota"/>
</dbReference>
<evidence type="ECO:0000256" key="3">
    <source>
        <dbReference type="ARBA" id="ARBA00022833"/>
    </source>
</evidence>
<feature type="domain" description="C2H2-type" evidence="6">
    <location>
        <begin position="421"/>
        <end position="450"/>
    </location>
</feature>
<evidence type="ECO:0000313" key="7">
    <source>
        <dbReference type="EMBL" id="CCA71105.1"/>
    </source>
</evidence>
<dbReference type="PROSITE" id="PS50157">
    <property type="entry name" value="ZINC_FINGER_C2H2_2"/>
    <property type="match status" value="3"/>
</dbReference>
<feature type="domain" description="C2H2-type" evidence="6">
    <location>
        <begin position="394"/>
        <end position="417"/>
    </location>
</feature>
<protein>
    <recommendedName>
        <fullName evidence="6">C2H2-type domain-containing protein</fullName>
    </recommendedName>
</protein>
<dbReference type="OrthoDB" id="3174732at2759"/>
<evidence type="ECO:0000256" key="2">
    <source>
        <dbReference type="ARBA" id="ARBA00022771"/>
    </source>
</evidence>
<evidence type="ECO:0000256" key="4">
    <source>
        <dbReference type="PROSITE-ProRule" id="PRU00042"/>
    </source>
</evidence>
<feature type="region of interest" description="Disordered" evidence="5">
    <location>
        <begin position="480"/>
        <end position="556"/>
    </location>
</feature>
<comment type="caution">
    <text evidence="7">The sequence shown here is derived from an EMBL/GenBank/DDBJ whole genome shotgun (WGS) entry which is preliminary data.</text>
</comment>
<feature type="region of interest" description="Disordered" evidence="5">
    <location>
        <begin position="188"/>
        <end position="261"/>
    </location>
</feature>
<dbReference type="PANTHER" id="PTHR23235:SF120">
    <property type="entry name" value="KRUPPEL-LIKE FACTOR 15"/>
    <property type="match status" value="1"/>
</dbReference>
<evidence type="ECO:0000259" key="6">
    <source>
        <dbReference type="PROSITE" id="PS50157"/>
    </source>
</evidence>
<dbReference type="InterPro" id="IPR013087">
    <property type="entry name" value="Znf_C2H2_type"/>
</dbReference>
<dbReference type="STRING" id="1109443.G4TIG1"/>
<accession>G4TIG1</accession>
<dbReference type="Pfam" id="PF00096">
    <property type="entry name" value="zf-C2H2"/>
    <property type="match status" value="3"/>
</dbReference>
<gene>
    <name evidence="7" type="ORF">PIIN_05040</name>
</gene>
<dbReference type="GO" id="GO:0008270">
    <property type="term" value="F:zinc ion binding"/>
    <property type="evidence" value="ECO:0007669"/>
    <property type="project" value="UniProtKB-KW"/>
</dbReference>
<dbReference type="SMART" id="SM00355">
    <property type="entry name" value="ZnF_C2H2"/>
    <property type="match status" value="3"/>
</dbReference>
<dbReference type="PROSITE" id="PS00028">
    <property type="entry name" value="ZINC_FINGER_C2H2_1"/>
    <property type="match status" value="2"/>
</dbReference>
<feature type="region of interest" description="Disordered" evidence="5">
    <location>
        <begin position="441"/>
        <end position="465"/>
    </location>
</feature>
<dbReference type="FunFam" id="3.30.160.60:FF:002343">
    <property type="entry name" value="Zinc finger protein 33A"/>
    <property type="match status" value="1"/>
</dbReference>
<feature type="region of interest" description="Disordered" evidence="5">
    <location>
        <begin position="592"/>
        <end position="625"/>
    </location>
</feature>
<dbReference type="SUPFAM" id="SSF57667">
    <property type="entry name" value="beta-beta-alpha zinc fingers"/>
    <property type="match status" value="1"/>
</dbReference>
<dbReference type="AlphaFoldDB" id="G4TIG1"/>
<keyword evidence="8" id="KW-1185">Reference proteome</keyword>
<feature type="domain" description="C2H2-type" evidence="6">
    <location>
        <begin position="364"/>
        <end position="393"/>
    </location>
</feature>
<feature type="compositionally biased region" description="Low complexity" evidence="5">
    <location>
        <begin position="610"/>
        <end position="623"/>
    </location>
</feature>
<dbReference type="GO" id="GO:0000981">
    <property type="term" value="F:DNA-binding transcription factor activity, RNA polymerase II-specific"/>
    <property type="evidence" value="ECO:0007669"/>
    <property type="project" value="TreeGrafter"/>
</dbReference>
<dbReference type="EMBL" id="CAFZ01000106">
    <property type="protein sequence ID" value="CCA71105.1"/>
    <property type="molecule type" value="Genomic_DNA"/>
</dbReference>
<feature type="compositionally biased region" description="Gly residues" evidence="5">
    <location>
        <begin position="540"/>
        <end position="553"/>
    </location>
</feature>
<feature type="compositionally biased region" description="Low complexity" evidence="5">
    <location>
        <begin position="529"/>
        <end position="539"/>
    </location>
</feature>
<reference evidence="7 8" key="1">
    <citation type="journal article" date="2011" name="PLoS Pathog.">
        <title>Endophytic Life Strategies Decoded by Genome and Transcriptome Analyses of the Mutualistic Root Symbiont Piriformospora indica.</title>
        <authorList>
            <person name="Zuccaro A."/>
            <person name="Lahrmann U."/>
            <person name="Guldener U."/>
            <person name="Langen G."/>
            <person name="Pfiffi S."/>
            <person name="Biedenkopf D."/>
            <person name="Wong P."/>
            <person name="Samans B."/>
            <person name="Grimm C."/>
            <person name="Basiewicz M."/>
            <person name="Murat C."/>
            <person name="Martin F."/>
            <person name="Kogel K.H."/>
        </authorList>
    </citation>
    <scope>NUCLEOTIDE SEQUENCE [LARGE SCALE GENOMIC DNA]</scope>
    <source>
        <strain evidence="7 8">DSM 11827</strain>
    </source>
</reference>
<dbReference type="InParanoid" id="G4TIG1"/>